<sequence>MGMERNDPAQRVSWGMLPNMNGPDRNADGRPRSSCDIPRVPGIHIYPSAHDPGMVQIPIANTGSLPDLTNMDFTSPIHAPLDQDQDNSSPYSSSDKNIALENADFSQLGALSGMYQQPGSPASPVQLPQMDGYRSSRPSPQPSPTLGGRHSAPCSPGEPSPLQNDYHIHSQNMQFQQHFEQLTVSDPPISQMSYADQATSPRMSHAQNMPEVSSDAGYYSTSPSQQLVYPSPSPGLQNTSPNTPTSLPEIILTDFSAGQDINRQLDSEFLTDEQLKEGLGALDFAELQMLNNIGGMPEIVEDYRS</sequence>
<dbReference type="PANTHER" id="PTHR13589:SF15">
    <property type="entry name" value="CREB-REGULATED TRANSCRIPTION COACTIVATOR, ISOFORM B"/>
    <property type="match status" value="1"/>
</dbReference>
<gene>
    <name evidence="3" type="ORF">D910_05013</name>
</gene>
<organism evidence="3 4">
    <name type="scientific">Dendroctonus ponderosae</name>
    <name type="common">Mountain pine beetle</name>
    <dbReference type="NCBI Taxonomy" id="77166"/>
    <lineage>
        <taxon>Eukaryota</taxon>
        <taxon>Metazoa</taxon>
        <taxon>Ecdysozoa</taxon>
        <taxon>Arthropoda</taxon>
        <taxon>Hexapoda</taxon>
        <taxon>Insecta</taxon>
        <taxon>Pterygota</taxon>
        <taxon>Neoptera</taxon>
        <taxon>Endopterygota</taxon>
        <taxon>Coleoptera</taxon>
        <taxon>Polyphaga</taxon>
        <taxon>Cucujiformia</taxon>
        <taxon>Curculionidae</taxon>
        <taxon>Scolytinae</taxon>
        <taxon>Dendroctonus</taxon>
    </lineage>
</organism>
<dbReference type="EMBL" id="KB631982">
    <property type="protein sequence ID" value="ERL87622.1"/>
    <property type="molecule type" value="Genomic_DNA"/>
</dbReference>
<feature type="compositionally biased region" description="Polar residues" evidence="1">
    <location>
        <begin position="219"/>
        <end position="246"/>
    </location>
</feature>
<feature type="region of interest" description="Disordered" evidence="1">
    <location>
        <begin position="112"/>
        <end position="165"/>
    </location>
</feature>
<feature type="region of interest" description="Disordered" evidence="1">
    <location>
        <begin position="191"/>
        <end position="247"/>
    </location>
</feature>
<dbReference type="GO" id="GO:0005634">
    <property type="term" value="C:nucleus"/>
    <property type="evidence" value="ECO:0007669"/>
    <property type="project" value="InterPro"/>
</dbReference>
<feature type="compositionally biased region" description="Polar residues" evidence="1">
    <location>
        <begin position="86"/>
        <end position="96"/>
    </location>
</feature>
<evidence type="ECO:0000313" key="4">
    <source>
        <dbReference type="Proteomes" id="UP000030742"/>
    </source>
</evidence>
<name>U4U3I0_DENPD</name>
<evidence type="ECO:0000313" key="3">
    <source>
        <dbReference type="EMBL" id="ERL87622.1"/>
    </source>
</evidence>
<proteinExistence type="predicted"/>
<dbReference type="STRING" id="77166.U4U3I0"/>
<protein>
    <recommendedName>
        <fullName evidence="2">Transducer of regulated CREB activity middle domain-containing protein</fullName>
    </recommendedName>
</protein>
<evidence type="ECO:0000259" key="2">
    <source>
        <dbReference type="Pfam" id="PF12885"/>
    </source>
</evidence>
<accession>U4U3I0</accession>
<evidence type="ECO:0000256" key="1">
    <source>
        <dbReference type="SAM" id="MobiDB-lite"/>
    </source>
</evidence>
<dbReference type="GO" id="GO:0008140">
    <property type="term" value="F:cAMP response element binding protein binding"/>
    <property type="evidence" value="ECO:0007669"/>
    <property type="project" value="TreeGrafter"/>
</dbReference>
<dbReference type="Pfam" id="PF12885">
    <property type="entry name" value="TORC_M"/>
    <property type="match status" value="1"/>
</dbReference>
<dbReference type="AlphaFoldDB" id="U4U3I0"/>
<dbReference type="GO" id="GO:0045944">
    <property type="term" value="P:positive regulation of transcription by RNA polymerase II"/>
    <property type="evidence" value="ECO:0007669"/>
    <property type="project" value="TreeGrafter"/>
</dbReference>
<feature type="domain" description="Transducer of regulated CREB activity middle" evidence="2">
    <location>
        <begin position="29"/>
        <end position="109"/>
    </location>
</feature>
<reference evidence="3 4" key="1">
    <citation type="journal article" date="2013" name="Genome Biol.">
        <title>Draft genome of the mountain pine beetle, Dendroctonus ponderosae Hopkins, a major forest pest.</title>
        <authorList>
            <person name="Keeling C.I."/>
            <person name="Yuen M.M."/>
            <person name="Liao N.Y."/>
            <person name="Docking T.R."/>
            <person name="Chan S.K."/>
            <person name="Taylor G.A."/>
            <person name="Palmquist D.L."/>
            <person name="Jackman S.D."/>
            <person name="Nguyen A."/>
            <person name="Li M."/>
            <person name="Henderson H."/>
            <person name="Janes J.K."/>
            <person name="Zhao Y."/>
            <person name="Pandoh P."/>
            <person name="Moore R."/>
            <person name="Sperling F.A."/>
            <person name="Huber D.P."/>
            <person name="Birol I."/>
            <person name="Jones S.J."/>
            <person name="Bohlmann J."/>
        </authorList>
    </citation>
    <scope>NUCLEOTIDE SEQUENCE</scope>
</reference>
<feature type="region of interest" description="Disordered" evidence="1">
    <location>
        <begin position="71"/>
        <end position="96"/>
    </location>
</feature>
<dbReference type="InterPro" id="IPR024786">
    <property type="entry name" value="TORC"/>
</dbReference>
<dbReference type="PANTHER" id="PTHR13589">
    <property type="entry name" value="CREB-REGULATED TRANSCRIPTION COACTIVATOR"/>
    <property type="match status" value="1"/>
</dbReference>
<dbReference type="InterPro" id="IPR024784">
    <property type="entry name" value="TORC_M"/>
</dbReference>
<feature type="region of interest" description="Disordered" evidence="1">
    <location>
        <begin position="1"/>
        <end position="43"/>
    </location>
</feature>
<feature type="compositionally biased region" description="Polar residues" evidence="1">
    <location>
        <begin position="191"/>
        <end position="211"/>
    </location>
</feature>
<dbReference type="Proteomes" id="UP000030742">
    <property type="component" value="Unassembled WGS sequence"/>
</dbReference>
<dbReference type="OrthoDB" id="8947034at2759"/>
<dbReference type="GO" id="GO:0005737">
    <property type="term" value="C:cytoplasm"/>
    <property type="evidence" value="ECO:0007669"/>
    <property type="project" value="InterPro"/>
</dbReference>